<dbReference type="GO" id="GO:0016747">
    <property type="term" value="F:acyltransferase activity, transferring groups other than amino-acyl groups"/>
    <property type="evidence" value="ECO:0007669"/>
    <property type="project" value="InterPro"/>
</dbReference>
<gene>
    <name evidence="2" type="ORF">PEPMIC_01419</name>
</gene>
<proteinExistence type="predicted"/>
<dbReference type="eggNOG" id="COG1670">
    <property type="taxonomic scope" value="Bacteria"/>
</dbReference>
<dbReference type="AlphaFoldDB" id="A8SMS0"/>
<dbReference type="HOGENOM" id="CLU_013985_3_2_9"/>
<organism evidence="2 3">
    <name type="scientific">Parvimonas micra ATCC 33270</name>
    <dbReference type="NCBI Taxonomy" id="411465"/>
    <lineage>
        <taxon>Bacteria</taxon>
        <taxon>Bacillati</taxon>
        <taxon>Bacillota</taxon>
        <taxon>Tissierellia</taxon>
        <taxon>Tissierellales</taxon>
        <taxon>Peptoniphilaceae</taxon>
        <taxon>Parvimonas</taxon>
    </lineage>
</organism>
<evidence type="ECO:0000313" key="2">
    <source>
        <dbReference type="EMBL" id="EDP23614.1"/>
    </source>
</evidence>
<sequence length="174" mass="20183">MDISKDRIRIRNSVITDCEQLAEWWNDGKVMAHAGFPNGVGISSDEIKSQILQESDENGRTLIIEYDNIPIGEMNYRNIQDYKVEIGIKICNPNYHEKGLGRVILSLFIKELFTMGFKVIILDTNVNNKRAQHIYELLGFKKIRINSDSWKDQLGNLQSSIYYELIEDNFNDYS</sequence>
<name>A8SMS0_9FIRM</name>
<keyword evidence="2" id="KW-0808">Transferase</keyword>
<evidence type="ECO:0000259" key="1">
    <source>
        <dbReference type="PROSITE" id="PS51186"/>
    </source>
</evidence>
<accession>A8SMS0</accession>
<dbReference type="InterPro" id="IPR016181">
    <property type="entry name" value="Acyl_CoA_acyltransferase"/>
</dbReference>
<dbReference type="Pfam" id="PF13302">
    <property type="entry name" value="Acetyltransf_3"/>
    <property type="match status" value="1"/>
</dbReference>
<protein>
    <submittedName>
        <fullName evidence="2">Acetyltransferase, GNAT family</fullName>
    </submittedName>
</protein>
<evidence type="ECO:0000313" key="3">
    <source>
        <dbReference type="Proteomes" id="UP000003162"/>
    </source>
</evidence>
<dbReference type="PANTHER" id="PTHR43415">
    <property type="entry name" value="SPERMIDINE N(1)-ACETYLTRANSFERASE"/>
    <property type="match status" value="1"/>
</dbReference>
<dbReference type="PANTHER" id="PTHR43415:SF3">
    <property type="entry name" value="GNAT-FAMILY ACETYLTRANSFERASE"/>
    <property type="match status" value="1"/>
</dbReference>
<dbReference type="Proteomes" id="UP000003162">
    <property type="component" value="Unassembled WGS sequence"/>
</dbReference>
<dbReference type="GeneID" id="93385623"/>
<feature type="domain" description="N-acetyltransferase" evidence="1">
    <location>
        <begin position="8"/>
        <end position="168"/>
    </location>
</feature>
<dbReference type="InterPro" id="IPR000182">
    <property type="entry name" value="GNAT_dom"/>
</dbReference>
<dbReference type="SUPFAM" id="SSF55729">
    <property type="entry name" value="Acyl-CoA N-acyltransferases (Nat)"/>
    <property type="match status" value="1"/>
</dbReference>
<dbReference type="EMBL" id="ABEE02000017">
    <property type="protein sequence ID" value="EDP23614.1"/>
    <property type="molecule type" value="Genomic_DNA"/>
</dbReference>
<reference evidence="2 3" key="2">
    <citation type="submission" date="2007-09" db="EMBL/GenBank/DDBJ databases">
        <authorList>
            <person name="Fulton L."/>
            <person name="Clifton S."/>
            <person name="Fulton B."/>
            <person name="Xu J."/>
            <person name="Minx P."/>
            <person name="Pepin K.H."/>
            <person name="Johnson M."/>
            <person name="Thiruvilangam P."/>
            <person name="Bhonagiri V."/>
            <person name="Nash W.E."/>
            <person name="Mardis E.R."/>
            <person name="Wilson R.K."/>
        </authorList>
    </citation>
    <scope>NUCLEOTIDE SEQUENCE [LARGE SCALE GENOMIC DNA]</scope>
    <source>
        <strain evidence="2 3">ATCC 33270</strain>
    </source>
</reference>
<comment type="caution">
    <text evidence="2">The sequence shown here is derived from an EMBL/GenBank/DDBJ whole genome shotgun (WGS) entry which is preliminary data.</text>
</comment>
<dbReference type="Gene3D" id="3.40.630.30">
    <property type="match status" value="1"/>
</dbReference>
<dbReference type="PROSITE" id="PS51186">
    <property type="entry name" value="GNAT"/>
    <property type="match status" value="1"/>
</dbReference>
<dbReference type="RefSeq" id="WP_004833349.1">
    <property type="nucleotide sequence ID" value="NZ_DS483518.1"/>
</dbReference>
<reference evidence="2 3" key="1">
    <citation type="submission" date="2007-09" db="EMBL/GenBank/DDBJ databases">
        <title>Draft genome sequence of Peptostreptococcus micros (ATCC 33270).</title>
        <authorList>
            <person name="Sudarsanam P."/>
            <person name="Ley R."/>
            <person name="Guruge J."/>
            <person name="Turnbaugh P.J."/>
            <person name="Mahowald M."/>
            <person name="Liep D."/>
            <person name="Gordon J."/>
        </authorList>
    </citation>
    <scope>NUCLEOTIDE SEQUENCE [LARGE SCALE GENOMIC DNA]</scope>
    <source>
        <strain evidence="2 3">ATCC 33270</strain>
    </source>
</reference>